<feature type="compositionally biased region" description="Low complexity" evidence="8">
    <location>
        <begin position="322"/>
        <end position="338"/>
    </location>
</feature>
<keyword evidence="2" id="KW-0677">Repeat</keyword>
<evidence type="ECO:0000256" key="6">
    <source>
        <dbReference type="PROSITE-ProRule" id="PRU00023"/>
    </source>
</evidence>
<feature type="domain" description="MYND-type" evidence="9">
    <location>
        <begin position="401"/>
        <end position="439"/>
    </location>
</feature>
<dbReference type="PROSITE" id="PS50297">
    <property type="entry name" value="ANK_REP_REGION"/>
    <property type="match status" value="4"/>
</dbReference>
<dbReference type="SMART" id="SM00248">
    <property type="entry name" value="ANK"/>
    <property type="match status" value="5"/>
</dbReference>
<dbReference type="Gene3D" id="1.25.40.20">
    <property type="entry name" value="Ankyrin repeat-containing domain"/>
    <property type="match status" value="3"/>
</dbReference>
<dbReference type="PRINTS" id="PR01415">
    <property type="entry name" value="ANKYRIN"/>
</dbReference>
<proteinExistence type="predicted"/>
<dbReference type="PROSITE" id="PS50865">
    <property type="entry name" value="ZF_MYND_2"/>
    <property type="match status" value="1"/>
</dbReference>
<gene>
    <name evidence="10" type="ORF">DTER00134_LOCUS12444</name>
</gene>
<dbReference type="InterPro" id="IPR002893">
    <property type="entry name" value="Znf_MYND"/>
</dbReference>
<dbReference type="GO" id="GO:0008270">
    <property type="term" value="F:zinc ion binding"/>
    <property type="evidence" value="ECO:0007669"/>
    <property type="project" value="UniProtKB-KW"/>
</dbReference>
<evidence type="ECO:0000256" key="5">
    <source>
        <dbReference type="ARBA" id="ARBA00023043"/>
    </source>
</evidence>
<evidence type="ECO:0000256" key="8">
    <source>
        <dbReference type="SAM" id="MobiDB-lite"/>
    </source>
</evidence>
<dbReference type="Pfam" id="PF01753">
    <property type="entry name" value="zf-MYND"/>
    <property type="match status" value="1"/>
</dbReference>
<dbReference type="SUPFAM" id="SSF144232">
    <property type="entry name" value="HIT/MYND zinc finger-like"/>
    <property type="match status" value="1"/>
</dbReference>
<evidence type="ECO:0000256" key="2">
    <source>
        <dbReference type="ARBA" id="ARBA00022737"/>
    </source>
</evidence>
<dbReference type="Pfam" id="PF13637">
    <property type="entry name" value="Ank_4"/>
    <property type="match status" value="1"/>
</dbReference>
<dbReference type="InterPro" id="IPR002110">
    <property type="entry name" value="Ankyrin_rpt"/>
</dbReference>
<feature type="repeat" description="ANK" evidence="6">
    <location>
        <begin position="176"/>
        <end position="208"/>
    </location>
</feature>
<feature type="repeat" description="ANK" evidence="6">
    <location>
        <begin position="69"/>
        <end position="101"/>
    </location>
</feature>
<evidence type="ECO:0000256" key="1">
    <source>
        <dbReference type="ARBA" id="ARBA00022723"/>
    </source>
</evidence>
<evidence type="ECO:0000256" key="4">
    <source>
        <dbReference type="ARBA" id="ARBA00022833"/>
    </source>
</evidence>
<evidence type="ECO:0000313" key="10">
    <source>
        <dbReference type="EMBL" id="CAE0497371.1"/>
    </source>
</evidence>
<dbReference type="Gene3D" id="6.10.140.2220">
    <property type="match status" value="1"/>
</dbReference>
<feature type="region of interest" description="Disordered" evidence="8">
    <location>
        <begin position="315"/>
        <end position="338"/>
    </location>
</feature>
<evidence type="ECO:0000259" key="9">
    <source>
        <dbReference type="PROSITE" id="PS50865"/>
    </source>
</evidence>
<feature type="repeat" description="ANK" evidence="6">
    <location>
        <begin position="135"/>
        <end position="167"/>
    </location>
</feature>
<feature type="repeat" description="ANK" evidence="6">
    <location>
        <begin position="102"/>
        <end position="134"/>
    </location>
</feature>
<evidence type="ECO:0000256" key="3">
    <source>
        <dbReference type="ARBA" id="ARBA00022771"/>
    </source>
</evidence>
<sequence length="458" mass="48508">MVSCMFAYDDCTAVLLEYGADPNVADESGIFPLVLAVSAYNSGRAGSPRAFQLLLQHGASVDLTTTWHHGKTALQWACQHASPDVVKLLLLHGADVNKKMPDGYTALHIAARSNRVEIMKMLLNKKAEVNAQEKEGFTCLHEAAGYNFPDVIKCLLQRGAAVDLPSKSVPSDPLSSGATALFIAARCNHIESVKVLLEGGADAFKPNMMGATPFWIAKSSGFCACAQLLESSKNARPVAQEPEVQSSPELDADGLKSKLDADGLKSKLDADGLKMLSAKQLKAMLRKMDLQCPSGLEKSELAEYVLEHTRRRIPKEQMCTKASTSEASRPSSSSAAAQLGSSSASSAAACPDPPSTVADKSAHASCNLVPVEGSKGGPAELQAPSGAAEKPPGPRPAVKACLWCGASGKRLKCCSGCGTVWLCGKDCQQQSWPSHRAACKEAQKKARVKQRGESKQDS</sequence>
<keyword evidence="1" id="KW-0479">Metal-binding</keyword>
<dbReference type="PROSITE" id="PS50088">
    <property type="entry name" value="ANK_REPEAT"/>
    <property type="match status" value="4"/>
</dbReference>
<reference evidence="10" key="1">
    <citation type="submission" date="2021-01" db="EMBL/GenBank/DDBJ databases">
        <authorList>
            <person name="Corre E."/>
            <person name="Pelletier E."/>
            <person name="Niang G."/>
            <person name="Scheremetjew M."/>
            <person name="Finn R."/>
            <person name="Kale V."/>
            <person name="Holt S."/>
            <person name="Cochrane G."/>
            <person name="Meng A."/>
            <person name="Brown T."/>
            <person name="Cohen L."/>
        </authorList>
    </citation>
    <scope>NUCLEOTIDE SEQUENCE</scope>
    <source>
        <strain evidence="10">CCMP1320</strain>
    </source>
</reference>
<dbReference type="InterPro" id="IPR036770">
    <property type="entry name" value="Ankyrin_rpt-contain_sf"/>
</dbReference>
<keyword evidence="4" id="KW-0862">Zinc</keyword>
<feature type="region of interest" description="Disordered" evidence="8">
    <location>
        <begin position="236"/>
        <end position="256"/>
    </location>
</feature>
<keyword evidence="5 6" id="KW-0040">ANK repeat</keyword>
<accession>A0A7S3VNE6</accession>
<protein>
    <recommendedName>
        <fullName evidence="9">MYND-type domain-containing protein</fullName>
    </recommendedName>
</protein>
<dbReference type="PANTHER" id="PTHR24171">
    <property type="entry name" value="ANKYRIN REPEAT DOMAIN-CONTAINING PROTEIN 39-RELATED"/>
    <property type="match status" value="1"/>
</dbReference>
<keyword evidence="3 7" id="KW-0863">Zinc-finger</keyword>
<dbReference type="EMBL" id="HBIP01020886">
    <property type="protein sequence ID" value="CAE0497371.1"/>
    <property type="molecule type" value="Transcribed_RNA"/>
</dbReference>
<organism evidence="10">
    <name type="scientific">Dunaliella tertiolecta</name>
    <name type="common">Green alga</name>
    <dbReference type="NCBI Taxonomy" id="3047"/>
    <lineage>
        <taxon>Eukaryota</taxon>
        <taxon>Viridiplantae</taxon>
        <taxon>Chlorophyta</taxon>
        <taxon>core chlorophytes</taxon>
        <taxon>Chlorophyceae</taxon>
        <taxon>CS clade</taxon>
        <taxon>Chlamydomonadales</taxon>
        <taxon>Dunaliellaceae</taxon>
        <taxon>Dunaliella</taxon>
    </lineage>
</organism>
<dbReference type="AlphaFoldDB" id="A0A7S3VNE6"/>
<evidence type="ECO:0000256" key="7">
    <source>
        <dbReference type="PROSITE-ProRule" id="PRU00134"/>
    </source>
</evidence>
<dbReference type="SUPFAM" id="SSF48403">
    <property type="entry name" value="Ankyrin repeat"/>
    <property type="match status" value="1"/>
</dbReference>
<dbReference type="Pfam" id="PF12796">
    <property type="entry name" value="Ank_2"/>
    <property type="match status" value="2"/>
</dbReference>
<name>A0A7S3VNE6_DUNTE</name>
<feature type="region of interest" description="Disordered" evidence="8">
    <location>
        <begin position="368"/>
        <end position="395"/>
    </location>
</feature>